<gene>
    <name evidence="11" type="ORF">CBER1_04622</name>
</gene>
<dbReference type="GO" id="GO:0019303">
    <property type="term" value="P:D-ribose catabolic process"/>
    <property type="evidence" value="ECO:0007669"/>
    <property type="project" value="UniProtKB-UniRule"/>
</dbReference>
<feature type="binding site" evidence="9">
    <location>
        <begin position="268"/>
        <end position="269"/>
    </location>
    <ligand>
        <name>ATP</name>
        <dbReference type="ChEBI" id="CHEBI:30616"/>
    </ligand>
</feature>
<dbReference type="PANTHER" id="PTHR10584">
    <property type="entry name" value="SUGAR KINASE"/>
    <property type="match status" value="1"/>
</dbReference>
<feature type="binding site" evidence="9">
    <location>
        <position position="310"/>
    </location>
    <ligand>
        <name>K(+)</name>
        <dbReference type="ChEBI" id="CHEBI:29103"/>
    </ligand>
</feature>
<organism evidence="11 12">
    <name type="scientific">Cercospora berteroae</name>
    <dbReference type="NCBI Taxonomy" id="357750"/>
    <lineage>
        <taxon>Eukaryota</taxon>
        <taxon>Fungi</taxon>
        <taxon>Dikarya</taxon>
        <taxon>Ascomycota</taxon>
        <taxon>Pezizomycotina</taxon>
        <taxon>Dothideomycetes</taxon>
        <taxon>Dothideomycetidae</taxon>
        <taxon>Mycosphaerellales</taxon>
        <taxon>Mycosphaerellaceae</taxon>
        <taxon>Cercospora</taxon>
    </lineage>
</organism>
<dbReference type="CDD" id="cd01174">
    <property type="entry name" value="ribokinase"/>
    <property type="match status" value="1"/>
</dbReference>
<comment type="subcellular location">
    <subcellularLocation>
        <location evidence="9">Cytoplasm</location>
    </subcellularLocation>
    <subcellularLocation>
        <location evidence="9">Nucleus</location>
    </subcellularLocation>
</comment>
<dbReference type="HAMAP" id="MF_01987">
    <property type="entry name" value="Ribokinase"/>
    <property type="match status" value="1"/>
</dbReference>
<evidence type="ECO:0000256" key="6">
    <source>
        <dbReference type="ARBA" id="ARBA00022842"/>
    </source>
</evidence>
<proteinExistence type="inferred from homology"/>
<comment type="caution">
    <text evidence="11">The sequence shown here is derived from an EMBL/GenBank/DDBJ whole genome shotgun (WGS) entry which is preliminary data.</text>
</comment>
<accession>A0A2S6C2C9</accession>
<evidence type="ECO:0000256" key="9">
    <source>
        <dbReference type="HAMAP-Rule" id="MF_03215"/>
    </source>
</evidence>
<feature type="binding site" evidence="9">
    <location>
        <position position="213"/>
    </location>
    <ligand>
        <name>ATP</name>
        <dbReference type="ChEBI" id="CHEBI:30616"/>
    </ligand>
</feature>
<feature type="binding site" evidence="9">
    <location>
        <position position="269"/>
    </location>
    <ligand>
        <name>substrate</name>
    </ligand>
</feature>
<sequence length="329" mass="35325">MTESTSSACIAVVGSLLSEQFMFTEKVPDLGESFAANKYETALGGKGANAAMAAYRSCHNKPAENGEEATQKTASDIDVNVRMIGAVGVDDYATRFRDTLTKNGIDVSGIKTVEDALTGTCFCIVEEHSRENRLLYHPGATGIFTEEDFRSVTSLGEGPKPDLLISQLELKKEAVEQLLDMAHEADIDILLNAAPANDLLSEKYKLLAHLLVNESEAAIFMITQEFLDFGAQNVVLTLGEQGAYFANKTHKGHVPAFNVEVVEPTGAGDAFTGAYATDYVRQKKLNQSFDIERAVRRACAAGALVVGATGSQTAMPWAEDIAKLMSQGA</sequence>
<evidence type="ECO:0000256" key="1">
    <source>
        <dbReference type="ARBA" id="ARBA00022679"/>
    </source>
</evidence>
<dbReference type="GO" id="GO:0005524">
    <property type="term" value="F:ATP binding"/>
    <property type="evidence" value="ECO:0007669"/>
    <property type="project" value="UniProtKB-UniRule"/>
</dbReference>
<comment type="catalytic activity">
    <reaction evidence="9">
        <text>D-ribose + ATP = D-ribose 5-phosphate + ADP + H(+)</text>
        <dbReference type="Rhea" id="RHEA:13697"/>
        <dbReference type="ChEBI" id="CHEBI:15378"/>
        <dbReference type="ChEBI" id="CHEBI:30616"/>
        <dbReference type="ChEBI" id="CHEBI:47013"/>
        <dbReference type="ChEBI" id="CHEBI:78346"/>
        <dbReference type="ChEBI" id="CHEBI:456216"/>
        <dbReference type="EC" id="2.7.1.15"/>
    </reaction>
</comment>
<keyword evidence="4 9" id="KW-0418">Kinase</keyword>
<dbReference type="PRINTS" id="PR00990">
    <property type="entry name" value="RIBOKINASE"/>
</dbReference>
<feature type="binding site" evidence="9">
    <location>
        <begin position="237"/>
        <end position="242"/>
    </location>
    <ligand>
        <name>ATP</name>
        <dbReference type="ChEBI" id="CHEBI:30616"/>
    </ligand>
</feature>
<comment type="caution">
    <text evidence="9">Lacks conserved residue(s) required for the propagation of feature annotation.</text>
</comment>
<feature type="binding site" evidence="9">
    <location>
        <position position="169"/>
    </location>
    <ligand>
        <name>substrate</name>
    </ligand>
</feature>
<evidence type="ECO:0000259" key="10">
    <source>
        <dbReference type="Pfam" id="PF00294"/>
    </source>
</evidence>
<dbReference type="Pfam" id="PF00294">
    <property type="entry name" value="PfkB"/>
    <property type="match status" value="1"/>
</dbReference>
<feature type="domain" description="Carbohydrate kinase PfkB" evidence="10">
    <location>
        <begin position="10"/>
        <end position="317"/>
    </location>
</feature>
<evidence type="ECO:0000313" key="12">
    <source>
        <dbReference type="Proteomes" id="UP000237631"/>
    </source>
</evidence>
<dbReference type="STRING" id="357750.A0A2S6C2C9"/>
<dbReference type="InterPro" id="IPR011611">
    <property type="entry name" value="PfkB_dom"/>
</dbReference>
<keyword evidence="3 9" id="KW-0547">Nucleotide-binding</keyword>
<dbReference type="GO" id="GO:0046872">
    <property type="term" value="F:metal ion binding"/>
    <property type="evidence" value="ECO:0007669"/>
    <property type="project" value="UniProtKB-KW"/>
</dbReference>
<dbReference type="Proteomes" id="UP000237631">
    <property type="component" value="Unassembled WGS sequence"/>
</dbReference>
<dbReference type="EC" id="2.7.1.15" evidence="9"/>
<dbReference type="InterPro" id="IPR011877">
    <property type="entry name" value="Ribokinase"/>
</dbReference>
<reference evidence="12" key="1">
    <citation type="journal article" date="2017" name="bioRxiv">
        <title>Conservation of a gene cluster reveals novel cercosporin biosynthetic mechanisms and extends production to the genus Colletotrichum.</title>
        <authorList>
            <person name="de Jonge R."/>
            <person name="Ebert M.K."/>
            <person name="Huitt-Roehl C.R."/>
            <person name="Pal P."/>
            <person name="Suttle J.C."/>
            <person name="Spanner R.E."/>
            <person name="Neubauer J.D."/>
            <person name="Jurick W.M.II."/>
            <person name="Stott K.A."/>
            <person name="Secor G.A."/>
            <person name="Thomma B.P.H.J."/>
            <person name="Van de Peer Y."/>
            <person name="Townsend C.A."/>
            <person name="Bolton M.D."/>
        </authorList>
    </citation>
    <scope>NUCLEOTIDE SEQUENCE [LARGE SCALE GENOMIC DNA]</scope>
    <source>
        <strain evidence="12">CBS538.71</strain>
    </source>
</reference>
<dbReference type="GO" id="GO:0005737">
    <property type="term" value="C:cytoplasm"/>
    <property type="evidence" value="ECO:0007669"/>
    <property type="project" value="UniProtKB-SubCell"/>
</dbReference>
<evidence type="ECO:0000256" key="2">
    <source>
        <dbReference type="ARBA" id="ARBA00022723"/>
    </source>
</evidence>
<evidence type="ECO:0000256" key="4">
    <source>
        <dbReference type="ARBA" id="ARBA00022777"/>
    </source>
</evidence>
<comment type="cofactor">
    <cofactor evidence="9">
        <name>Mg(2+)</name>
        <dbReference type="ChEBI" id="CHEBI:18420"/>
    </cofactor>
    <text evidence="9">Requires a divalent cation, most likely magnesium in vivo, as an electrophilic catalyst to aid phosphoryl group transfer. It is the chelate of the metal and the nucleotide that is the actual substrate.</text>
</comment>
<keyword evidence="1 9" id="KW-0808">Transferase</keyword>
<dbReference type="OrthoDB" id="415590at2759"/>
<comment type="similarity">
    <text evidence="9">Belongs to the carbohydrate kinase PfkB family. Ribokinase subfamily.</text>
</comment>
<comment type="pathway">
    <text evidence="9">Carbohydrate metabolism; D-ribose degradation; D-ribose 5-phosphate from beta-D-ribopyranose: step 2/2.</text>
</comment>
<keyword evidence="12" id="KW-1185">Reference proteome</keyword>
<feature type="binding site" evidence="9">
    <location>
        <position position="308"/>
    </location>
    <ligand>
        <name>K(+)</name>
        <dbReference type="ChEBI" id="CHEBI:29103"/>
    </ligand>
</feature>
<dbReference type="InterPro" id="IPR029056">
    <property type="entry name" value="Ribokinase-like"/>
</dbReference>
<dbReference type="GO" id="GO:0005634">
    <property type="term" value="C:nucleus"/>
    <property type="evidence" value="ECO:0007669"/>
    <property type="project" value="UniProtKB-SubCell"/>
</dbReference>
<feature type="binding site" evidence="9">
    <location>
        <begin position="45"/>
        <end position="49"/>
    </location>
    <ligand>
        <name>substrate</name>
    </ligand>
</feature>
<evidence type="ECO:0000256" key="5">
    <source>
        <dbReference type="ARBA" id="ARBA00022840"/>
    </source>
</evidence>
<dbReference type="EMBL" id="PNEN01000574">
    <property type="protein sequence ID" value="PPJ53892.1"/>
    <property type="molecule type" value="Genomic_DNA"/>
</dbReference>
<keyword evidence="7 9" id="KW-0630">Potassium</keyword>
<comment type="subunit">
    <text evidence="9">Homodimer.</text>
</comment>
<keyword evidence="5 9" id="KW-0067">ATP-binding</keyword>
<protein>
    <recommendedName>
        <fullName evidence="9">Ribokinase</fullName>
        <shortName evidence="9">RK</shortName>
        <ecNumber evidence="9">2.7.1.15</ecNumber>
    </recommendedName>
</protein>
<evidence type="ECO:0000256" key="8">
    <source>
        <dbReference type="ARBA" id="ARBA00023277"/>
    </source>
</evidence>
<dbReference type="PANTHER" id="PTHR10584:SF166">
    <property type="entry name" value="RIBOKINASE"/>
    <property type="match status" value="1"/>
</dbReference>
<dbReference type="Gene3D" id="3.40.1190.20">
    <property type="match status" value="1"/>
</dbReference>
<evidence type="ECO:0000256" key="3">
    <source>
        <dbReference type="ARBA" id="ARBA00022741"/>
    </source>
</evidence>
<feature type="binding site" evidence="9">
    <location>
        <position position="305"/>
    </location>
    <ligand>
        <name>K(+)</name>
        <dbReference type="ChEBI" id="CHEBI:29103"/>
    </ligand>
</feature>
<evidence type="ECO:0000256" key="7">
    <source>
        <dbReference type="ARBA" id="ARBA00022958"/>
    </source>
</evidence>
<keyword evidence="8 9" id="KW-0119">Carbohydrate metabolism</keyword>
<feature type="binding site" evidence="9">
    <location>
        <position position="265"/>
    </location>
    <ligand>
        <name>K(+)</name>
        <dbReference type="ChEBI" id="CHEBI:29103"/>
    </ligand>
</feature>
<keyword evidence="6 9" id="KW-0460">Magnesium</keyword>
<keyword evidence="2 9" id="KW-0479">Metal-binding</keyword>
<dbReference type="InterPro" id="IPR002139">
    <property type="entry name" value="Ribo/fructo_kinase"/>
</dbReference>
<comment type="function">
    <text evidence="9">Catalyzes the phosphorylation of ribose at O-5 in a reaction requiring ATP and magnesium. The resulting D-ribose-5-phosphate can then be used either for sythesis of nucleotides, histidine, and tryptophan, or as a component of the pentose phosphate pathway.</text>
</comment>
<dbReference type="GO" id="GO:0004747">
    <property type="term" value="F:ribokinase activity"/>
    <property type="evidence" value="ECO:0007669"/>
    <property type="project" value="UniProtKB-UniRule"/>
</dbReference>
<keyword evidence="9" id="KW-0539">Nucleus</keyword>
<comment type="activity regulation">
    <text evidence="9">Activated by a monovalent cation that binds near, but not in, the active site. The most likely occupant of the site in vivo is potassium. Ion binding induces a conformational change that may alter substrate affinity.</text>
</comment>
<evidence type="ECO:0000313" key="11">
    <source>
        <dbReference type="EMBL" id="PPJ53892.1"/>
    </source>
</evidence>
<dbReference type="SUPFAM" id="SSF53613">
    <property type="entry name" value="Ribokinase-like"/>
    <property type="match status" value="1"/>
</dbReference>
<name>A0A2S6C2C9_9PEZI</name>
<feature type="active site" description="Proton acceptor" evidence="9">
    <location>
        <position position="269"/>
    </location>
</feature>
<dbReference type="AlphaFoldDB" id="A0A2S6C2C9"/>
<dbReference type="UniPathway" id="UPA00916">
    <property type="reaction ID" value="UER00889"/>
</dbReference>
<keyword evidence="9" id="KW-0963">Cytoplasm</keyword>